<dbReference type="InterPro" id="IPR019476">
    <property type="entry name" value="T4SS_TraD_DNA-bd"/>
</dbReference>
<evidence type="ECO:0000256" key="1">
    <source>
        <dbReference type="ARBA" id="ARBA00004651"/>
    </source>
</evidence>
<protein>
    <submittedName>
        <fullName evidence="7">DUF87 domain-containing protein</fullName>
    </submittedName>
</protein>
<dbReference type="PANTHER" id="PTHR37937:SF1">
    <property type="entry name" value="CONJUGATIVE TRANSFER: DNA TRANSPORT"/>
    <property type="match status" value="1"/>
</dbReference>
<evidence type="ECO:0000313" key="8">
    <source>
        <dbReference type="Proteomes" id="UP000474104"/>
    </source>
</evidence>
<accession>A0A9X5C7L0</accession>
<keyword evidence="4" id="KW-1133">Transmembrane helix</keyword>
<dbReference type="Proteomes" id="UP000474104">
    <property type="component" value="Unassembled WGS sequence"/>
</dbReference>
<comment type="subcellular location">
    <subcellularLocation>
        <location evidence="1">Cell membrane</location>
        <topology evidence="1">Multi-pass membrane protein</topology>
    </subcellularLocation>
</comment>
<sequence>MSLTHEIVYGGLVESNSPPQDGIHDCLQISGKFNGQKAKFGINEEILSKHLLLVGGTGSGKTNLFYHIVKQLKKNLNKDDVMLIFDSKGDFHKKFFESGDVVIGNSKTYRKISAKWNLYDEITADGRDRISIAQNTQEICKSLFAERSEKNNSNPFFPNAARDLLASIIISLVREGVPFSNKDLKDLLDSTPIDEIRSMVGSHSDLASVAAYIGGKSGTQAQGVMSEVYSVTRDIFTGVFSDVGDFSMRKFIRGKGGHTAFLEYDLAIGDVLSPIYTLLFDLALKEALGRTATQGNVYLIADELKLLPNLRHLEDGINFGRSLGVKILAGLQGIDQLNANYENEAKAHNAVAGFSSVFAFQSNDYNTREYVSRLFGKNMILETFPEANGSRHYEKREGFVVEDWDLIGLDIGEAVVGLPNIPPFKFKFDLFHG</sequence>
<evidence type="ECO:0000256" key="3">
    <source>
        <dbReference type="ARBA" id="ARBA00022692"/>
    </source>
</evidence>
<name>A0A9X5C7L0_9FIRM</name>
<dbReference type="RefSeq" id="WP_016227475.1">
    <property type="nucleotide sequence ID" value="NZ_VIRB01000068.1"/>
</dbReference>
<gene>
    <name evidence="7" type="ORF">FMM80_11595</name>
</gene>
<keyword evidence="5" id="KW-0472">Membrane</keyword>
<comment type="caution">
    <text evidence="7">The sequence shown here is derived from an EMBL/GenBank/DDBJ whole genome shotgun (WGS) entry which is preliminary data.</text>
</comment>
<keyword evidence="2" id="KW-1003">Cell membrane</keyword>
<dbReference type="EMBL" id="VIRB01000068">
    <property type="protein sequence ID" value="NDO69287.1"/>
    <property type="molecule type" value="Genomic_DNA"/>
</dbReference>
<organism evidence="7 8">
    <name type="scientific">Schaedlerella arabinosiphila</name>
    <dbReference type="NCBI Taxonomy" id="2044587"/>
    <lineage>
        <taxon>Bacteria</taxon>
        <taxon>Bacillati</taxon>
        <taxon>Bacillota</taxon>
        <taxon>Clostridia</taxon>
        <taxon>Lachnospirales</taxon>
        <taxon>Lachnospiraceae</taxon>
        <taxon>Schaedlerella</taxon>
    </lineage>
</organism>
<dbReference type="Pfam" id="PF10412">
    <property type="entry name" value="TrwB_AAD_bind"/>
    <property type="match status" value="1"/>
</dbReference>
<dbReference type="AlphaFoldDB" id="A0A9X5C7L0"/>
<keyword evidence="3" id="KW-0812">Transmembrane</keyword>
<evidence type="ECO:0000256" key="5">
    <source>
        <dbReference type="ARBA" id="ARBA00023136"/>
    </source>
</evidence>
<dbReference type="PANTHER" id="PTHR37937">
    <property type="entry name" value="CONJUGATIVE TRANSFER: DNA TRANSPORT"/>
    <property type="match status" value="1"/>
</dbReference>
<dbReference type="Gene3D" id="3.40.50.300">
    <property type="entry name" value="P-loop containing nucleotide triphosphate hydrolases"/>
    <property type="match status" value="2"/>
</dbReference>
<dbReference type="OrthoDB" id="9806951at2"/>
<evidence type="ECO:0000256" key="2">
    <source>
        <dbReference type="ARBA" id="ARBA00022475"/>
    </source>
</evidence>
<evidence type="ECO:0000313" key="7">
    <source>
        <dbReference type="EMBL" id="NDO69287.1"/>
    </source>
</evidence>
<dbReference type="InterPro" id="IPR051539">
    <property type="entry name" value="T4SS-coupling_protein"/>
</dbReference>
<proteinExistence type="predicted"/>
<dbReference type="InterPro" id="IPR027417">
    <property type="entry name" value="P-loop_NTPase"/>
</dbReference>
<dbReference type="CDD" id="cd01127">
    <property type="entry name" value="TrwB_TraG_TraD_VirD4"/>
    <property type="match status" value="1"/>
</dbReference>
<evidence type="ECO:0000259" key="6">
    <source>
        <dbReference type="Pfam" id="PF10412"/>
    </source>
</evidence>
<feature type="domain" description="Type IV secretion system coupling protein TraD DNA-binding" evidence="6">
    <location>
        <begin position="43"/>
        <end position="382"/>
    </location>
</feature>
<dbReference type="SUPFAM" id="SSF52540">
    <property type="entry name" value="P-loop containing nucleoside triphosphate hydrolases"/>
    <property type="match status" value="1"/>
</dbReference>
<evidence type="ECO:0000256" key="4">
    <source>
        <dbReference type="ARBA" id="ARBA00022989"/>
    </source>
</evidence>
<dbReference type="GO" id="GO:0005886">
    <property type="term" value="C:plasma membrane"/>
    <property type="evidence" value="ECO:0007669"/>
    <property type="project" value="UniProtKB-SubCell"/>
</dbReference>
<reference evidence="7 8" key="1">
    <citation type="submission" date="2019-07" db="EMBL/GenBank/DDBJ databases">
        <title>Draft genome sequences of 15 bacterial species constituting the stable defined intestinal microbiota of the GM15 gnotobiotic mouse model.</title>
        <authorList>
            <person name="Elie C."/>
            <person name="Mathieu A."/>
            <person name="Saliou A."/>
            <person name="Darnaud M."/>
            <person name="Leulier F."/>
            <person name="Tamellini A."/>
        </authorList>
    </citation>
    <scope>NUCLEOTIDE SEQUENCE [LARGE SCALE GENOMIC DNA]</scope>
    <source>
        <strain evidence="8">ASF 502</strain>
    </source>
</reference>